<feature type="transmembrane region" description="Helical" evidence="9">
    <location>
        <begin position="165"/>
        <end position="184"/>
    </location>
</feature>
<dbReference type="Pfam" id="PF03222">
    <property type="entry name" value="Trp_Tyr_perm"/>
    <property type="match status" value="1"/>
</dbReference>
<keyword evidence="5 9" id="KW-0812">Transmembrane</keyword>
<evidence type="ECO:0000256" key="3">
    <source>
        <dbReference type="ARBA" id="ARBA00022475"/>
    </source>
</evidence>
<accession>A0A0C1BZA1</accession>
<dbReference type="InterPro" id="IPR018227">
    <property type="entry name" value="Amino_acid_transport_2"/>
</dbReference>
<evidence type="ECO:0000256" key="6">
    <source>
        <dbReference type="ARBA" id="ARBA00022970"/>
    </source>
</evidence>
<comment type="caution">
    <text evidence="10">The sequence shown here is derived from an EMBL/GenBank/DDBJ whole genome shotgun (WGS) entry which is preliminary data.</text>
</comment>
<sequence length="416" mass="45079">MTILSNHKSRLMMSSFAKEGSATGGVLLVAGCCIGAGMLGLPVVSALTGFIPASLILIASCFVMICTGLLVLELTLSFDHEVSLISMAKATLGQTGKFLTWILFILLFYCILVAYASGSGEIVANGFHKLNIPISHSFGSLFSMSLVACLIYLGTHAIDRLNRILMIGLVAAYGILILLGMPNIEMQSLHEKEWSTAFATVPLMLISFGHHNLIPSLTIYMKRNVSKLRLAIILGNLIPLGIYLLWEGVILGMLPLRNHPLFSETVQNQDMASGLLTHATGSPYILTAVNLFAFLAIATSLITTALSCIDFLSDGLSVKNEGKTRAYLCAAVLLSPLPFAVTYPHIFLTALGYAGGFITVILFGVLPALMAWRSRYHLKQTSPFVVRGGKTSLAIIMTIFFAIFILEIFRQFSMLM</sequence>
<dbReference type="GO" id="GO:0015173">
    <property type="term" value="F:aromatic amino acid transmembrane transporter activity"/>
    <property type="evidence" value="ECO:0007669"/>
    <property type="project" value="InterPro"/>
</dbReference>
<feature type="transmembrane region" description="Helical" evidence="9">
    <location>
        <begin position="130"/>
        <end position="153"/>
    </location>
</feature>
<proteinExistence type="predicted"/>
<keyword evidence="3" id="KW-1003">Cell membrane</keyword>
<dbReference type="AlphaFoldDB" id="A0A0C1BZA1"/>
<feature type="transmembrane region" description="Helical" evidence="9">
    <location>
        <begin position="324"/>
        <end position="344"/>
    </location>
</feature>
<dbReference type="PANTHER" id="PTHR46997">
    <property type="entry name" value="LOW AFFINITY TRYPTOPHAN PERMEASE-RELATED"/>
    <property type="match status" value="1"/>
</dbReference>
<evidence type="ECO:0000256" key="9">
    <source>
        <dbReference type="SAM" id="Phobius"/>
    </source>
</evidence>
<evidence type="ECO:0000256" key="8">
    <source>
        <dbReference type="ARBA" id="ARBA00023136"/>
    </source>
</evidence>
<feature type="transmembrane region" description="Helical" evidence="9">
    <location>
        <begin position="350"/>
        <end position="372"/>
    </location>
</feature>
<dbReference type="PATRIC" id="fig|83552.4.peg.2112"/>
<keyword evidence="8 9" id="KW-0472">Membrane</keyword>
<keyword evidence="7 9" id="KW-1133">Transmembrane helix</keyword>
<feature type="transmembrane region" description="Helical" evidence="9">
    <location>
        <begin position="196"/>
        <end position="221"/>
    </location>
</feature>
<evidence type="ECO:0000256" key="5">
    <source>
        <dbReference type="ARBA" id="ARBA00022692"/>
    </source>
</evidence>
<feature type="transmembrane region" description="Helical" evidence="9">
    <location>
        <begin position="50"/>
        <end position="78"/>
    </location>
</feature>
<keyword evidence="2" id="KW-0813">Transport</keyword>
<evidence type="ECO:0000256" key="1">
    <source>
        <dbReference type="ARBA" id="ARBA00004429"/>
    </source>
</evidence>
<evidence type="ECO:0000256" key="4">
    <source>
        <dbReference type="ARBA" id="ARBA00022519"/>
    </source>
</evidence>
<dbReference type="Gene3D" id="1.20.1740.10">
    <property type="entry name" value="Amino acid/polyamine transporter I"/>
    <property type="match status" value="1"/>
</dbReference>
<dbReference type="EMBL" id="JSAM01000106">
    <property type="protein sequence ID" value="KIA76751.1"/>
    <property type="molecule type" value="Genomic_DNA"/>
</dbReference>
<organism evidence="10 11">
    <name type="scientific">Parachlamydia acanthamoebae</name>
    <dbReference type="NCBI Taxonomy" id="83552"/>
    <lineage>
        <taxon>Bacteria</taxon>
        <taxon>Pseudomonadati</taxon>
        <taxon>Chlamydiota</taxon>
        <taxon>Chlamydiia</taxon>
        <taxon>Parachlamydiales</taxon>
        <taxon>Parachlamydiaceae</taxon>
        <taxon>Parachlamydia</taxon>
    </lineage>
</organism>
<reference evidence="10 11" key="1">
    <citation type="journal article" date="2014" name="Mol. Biol. Evol.">
        <title>Massive expansion of Ubiquitination-related gene families within the Chlamydiae.</title>
        <authorList>
            <person name="Domman D."/>
            <person name="Collingro A."/>
            <person name="Lagkouvardos I."/>
            <person name="Gehre L."/>
            <person name="Weinmaier T."/>
            <person name="Rattei T."/>
            <person name="Subtil A."/>
            <person name="Horn M."/>
        </authorList>
    </citation>
    <scope>NUCLEOTIDE SEQUENCE [LARGE SCALE GENOMIC DNA]</scope>
    <source>
        <strain evidence="10 11">OEW1</strain>
    </source>
</reference>
<evidence type="ECO:0000256" key="7">
    <source>
        <dbReference type="ARBA" id="ARBA00022989"/>
    </source>
</evidence>
<name>A0A0C1BZA1_9BACT</name>
<gene>
    <name evidence="10" type="primary">tyrP_2</name>
    <name evidence="10" type="ORF">DB43_HK00240</name>
</gene>
<dbReference type="PANTHER" id="PTHR46997:SF2">
    <property type="entry name" value="TYROSINE-SPECIFIC TRANSPORT SYSTEM"/>
    <property type="match status" value="1"/>
</dbReference>
<protein>
    <submittedName>
        <fullName evidence="10">Tyrosine-specific transport protein</fullName>
    </submittedName>
</protein>
<keyword evidence="6" id="KW-0029">Amino-acid transport</keyword>
<keyword evidence="4" id="KW-0997">Cell inner membrane</keyword>
<feature type="transmembrane region" description="Helical" evidence="9">
    <location>
        <begin position="393"/>
        <end position="412"/>
    </location>
</feature>
<dbReference type="InterPro" id="IPR013059">
    <property type="entry name" value="Trp_tyr_transpt"/>
</dbReference>
<evidence type="ECO:0000313" key="10">
    <source>
        <dbReference type="EMBL" id="KIA76751.1"/>
    </source>
</evidence>
<dbReference type="GO" id="GO:0003333">
    <property type="term" value="P:amino acid transmembrane transport"/>
    <property type="evidence" value="ECO:0007669"/>
    <property type="project" value="InterPro"/>
</dbReference>
<evidence type="ECO:0000313" key="11">
    <source>
        <dbReference type="Proteomes" id="UP000031307"/>
    </source>
</evidence>
<dbReference type="GO" id="GO:0005886">
    <property type="term" value="C:plasma membrane"/>
    <property type="evidence" value="ECO:0007669"/>
    <property type="project" value="UniProtKB-SubCell"/>
</dbReference>
<feature type="transmembrane region" description="Helical" evidence="9">
    <location>
        <begin position="228"/>
        <end position="246"/>
    </location>
</feature>
<feature type="transmembrane region" description="Helical" evidence="9">
    <location>
        <begin position="21"/>
        <end position="44"/>
    </location>
</feature>
<evidence type="ECO:0000256" key="2">
    <source>
        <dbReference type="ARBA" id="ARBA00022448"/>
    </source>
</evidence>
<feature type="transmembrane region" description="Helical" evidence="9">
    <location>
        <begin position="98"/>
        <end position="118"/>
    </location>
</feature>
<dbReference type="Proteomes" id="UP000031307">
    <property type="component" value="Unassembled WGS sequence"/>
</dbReference>
<dbReference type="PRINTS" id="PR00166">
    <property type="entry name" value="AROAAPRMEASE"/>
</dbReference>
<comment type="subcellular location">
    <subcellularLocation>
        <location evidence="1">Cell inner membrane</location>
        <topology evidence="1">Multi-pass membrane protein</topology>
    </subcellularLocation>
</comment>
<feature type="transmembrane region" description="Helical" evidence="9">
    <location>
        <begin position="284"/>
        <end position="312"/>
    </location>
</feature>